<evidence type="ECO:0000313" key="10">
    <source>
        <dbReference type="EMBL" id="ANO33026.1"/>
    </source>
</evidence>
<feature type="site" description="Electron transfer via tryptophanyl radical" evidence="7">
    <location>
        <position position="359"/>
    </location>
</feature>
<accession>A0AAN0XUV3</accession>
<evidence type="ECO:0000256" key="2">
    <source>
        <dbReference type="ARBA" id="ARBA00017881"/>
    </source>
</evidence>
<evidence type="ECO:0000256" key="5">
    <source>
        <dbReference type="ARBA" id="ARBA00022991"/>
    </source>
</evidence>
<dbReference type="InterPro" id="IPR006050">
    <property type="entry name" value="DNA_photolyase_N"/>
</dbReference>
<reference evidence="10 11" key="1">
    <citation type="submission" date="2016-06" db="EMBL/GenBank/DDBJ databases">
        <title>Adaptive Radiation by Waves of Gene Transfer Leads to Fine-Scale Resource Partitioning in Marine Microbes.</title>
        <authorList>
            <person name="Hehemann J.-H."/>
            <person name="Arevalo P."/>
            <person name="Datta M.S."/>
            <person name="Yu X."/>
            <person name="Corzett C."/>
            <person name="Henschel A."/>
            <person name="Preheim S.P."/>
            <person name="Timberlake S."/>
            <person name="Alm E.J."/>
            <person name="Polz M.F."/>
        </authorList>
    </citation>
    <scope>NUCLEOTIDE SEQUENCE [LARGE SCALE GENOMIC DNA]</scope>
    <source>
        <strain evidence="10 11">FF50</strain>
    </source>
</reference>
<dbReference type="InterPro" id="IPR014133">
    <property type="entry name" value="Cry_DASH"/>
</dbReference>
<gene>
    <name evidence="10" type="ORF">A6E01_07315</name>
</gene>
<keyword evidence="5 8" id="KW-0157">Chromophore</keyword>
<dbReference type="GO" id="GO:0003913">
    <property type="term" value="F:DNA photolyase activity"/>
    <property type="evidence" value="ECO:0007669"/>
    <property type="project" value="InterPro"/>
</dbReference>
<evidence type="ECO:0000256" key="7">
    <source>
        <dbReference type="PIRSR" id="PIRSR602081-2"/>
    </source>
</evidence>
<comment type="cofactor">
    <cofactor evidence="8">
        <name>(6R)-5,10-methylene-5,6,7,8-tetrahydrofolate</name>
        <dbReference type="ChEBI" id="CHEBI:15636"/>
    </cofactor>
    <text evidence="8">Binds 1 5,10-methenyltetrahydrofolate (MTHF) per subunit.</text>
</comment>
<feature type="site" description="Electron transfer via tryptophanyl radical" evidence="7">
    <location>
        <position position="382"/>
    </location>
</feature>
<comment type="cofactor">
    <cofactor evidence="6 8">
        <name>FAD</name>
        <dbReference type="ChEBI" id="CHEBI:57692"/>
    </cofactor>
    <text evidence="6 8">Binds 1 FAD per subunit.</text>
</comment>
<dbReference type="GO" id="GO:0000719">
    <property type="term" value="P:photoreactive repair"/>
    <property type="evidence" value="ECO:0007669"/>
    <property type="project" value="TreeGrafter"/>
</dbReference>
<dbReference type="SUPFAM" id="SSF48173">
    <property type="entry name" value="Cryptochrome/photolyase FAD-binding domain"/>
    <property type="match status" value="1"/>
</dbReference>
<dbReference type="NCBIfam" id="TIGR02765">
    <property type="entry name" value="crypto_DASH"/>
    <property type="match status" value="1"/>
</dbReference>
<protein>
    <recommendedName>
        <fullName evidence="2 8">Cryptochrome DASH</fullName>
    </recommendedName>
</protein>
<dbReference type="GO" id="GO:0003677">
    <property type="term" value="F:DNA binding"/>
    <property type="evidence" value="ECO:0007669"/>
    <property type="project" value="TreeGrafter"/>
</dbReference>
<dbReference type="PANTHER" id="PTHR11455:SF22">
    <property type="entry name" value="CRYPTOCHROME DASH"/>
    <property type="match status" value="1"/>
</dbReference>
<feature type="binding site" evidence="6">
    <location>
        <position position="222"/>
    </location>
    <ligand>
        <name>FAD</name>
        <dbReference type="ChEBI" id="CHEBI:57692"/>
    </ligand>
</feature>
<dbReference type="InterPro" id="IPR002081">
    <property type="entry name" value="Cryptochrome/DNA_photolyase_1"/>
</dbReference>
<dbReference type="InterPro" id="IPR036134">
    <property type="entry name" value="Crypto/Photolyase_FAD-like_sf"/>
</dbReference>
<evidence type="ECO:0000313" key="11">
    <source>
        <dbReference type="Proteomes" id="UP000092018"/>
    </source>
</evidence>
<dbReference type="Proteomes" id="UP000092018">
    <property type="component" value="Chromosome 1"/>
</dbReference>
<dbReference type="Gene3D" id="1.10.579.10">
    <property type="entry name" value="DNA Cyclobutane Dipyrimidine Photolyase, subunit A, domain 3"/>
    <property type="match status" value="1"/>
</dbReference>
<evidence type="ECO:0000256" key="1">
    <source>
        <dbReference type="ARBA" id="ARBA00005862"/>
    </source>
</evidence>
<evidence type="ECO:0000256" key="6">
    <source>
        <dbReference type="PIRSR" id="PIRSR602081-1"/>
    </source>
</evidence>
<dbReference type="InterPro" id="IPR005101">
    <property type="entry name" value="Cryptochr/Photolyase_FAD-bd"/>
</dbReference>
<feature type="site" description="Electron transfer via tryptophanyl radical" evidence="7">
    <location>
        <position position="306"/>
    </location>
</feature>
<keyword evidence="4 6" id="KW-0274">FAD</keyword>
<dbReference type="RefSeq" id="WP_065209945.1">
    <property type="nucleotide sequence ID" value="NZ_CP016177.1"/>
</dbReference>
<name>A0AAN0XUV3_9VIBR</name>
<feature type="domain" description="Photolyase/cryptochrome alpha/beta" evidence="9">
    <location>
        <begin position="5"/>
        <end position="142"/>
    </location>
</feature>
<dbReference type="InterPro" id="IPR014729">
    <property type="entry name" value="Rossmann-like_a/b/a_fold"/>
</dbReference>
<evidence type="ECO:0000256" key="3">
    <source>
        <dbReference type="ARBA" id="ARBA00022630"/>
    </source>
</evidence>
<dbReference type="Gene3D" id="1.25.40.80">
    <property type="match status" value="1"/>
</dbReference>
<dbReference type="PROSITE" id="PS51645">
    <property type="entry name" value="PHR_CRY_ALPHA_BETA"/>
    <property type="match status" value="1"/>
</dbReference>
<comment type="similarity">
    <text evidence="1 8">Belongs to the DNA photolyase class-1 family.</text>
</comment>
<dbReference type="PANTHER" id="PTHR11455">
    <property type="entry name" value="CRYPTOCHROME"/>
    <property type="match status" value="1"/>
</dbReference>
<dbReference type="EMBL" id="CP016177">
    <property type="protein sequence ID" value="ANO33026.1"/>
    <property type="molecule type" value="Genomic_DNA"/>
</dbReference>
<dbReference type="Pfam" id="PF03441">
    <property type="entry name" value="FAD_binding_7"/>
    <property type="match status" value="1"/>
</dbReference>
<dbReference type="SUPFAM" id="SSF52425">
    <property type="entry name" value="Cryptochrome/photolyase, N-terminal domain"/>
    <property type="match status" value="1"/>
</dbReference>
<proteinExistence type="inferred from homology"/>
<dbReference type="PRINTS" id="PR00147">
    <property type="entry name" value="DNAPHOTLYASE"/>
</dbReference>
<organism evidence="10 11">
    <name type="scientific">Vibrio breoganii</name>
    <dbReference type="NCBI Taxonomy" id="553239"/>
    <lineage>
        <taxon>Bacteria</taxon>
        <taxon>Pseudomonadati</taxon>
        <taxon>Pseudomonadota</taxon>
        <taxon>Gammaproteobacteria</taxon>
        <taxon>Vibrionales</taxon>
        <taxon>Vibrionaceae</taxon>
        <taxon>Vibrio</taxon>
    </lineage>
</organism>
<evidence type="ECO:0000256" key="8">
    <source>
        <dbReference type="RuleBase" id="RU367151"/>
    </source>
</evidence>
<dbReference type="Gene3D" id="3.40.50.620">
    <property type="entry name" value="HUPs"/>
    <property type="match status" value="1"/>
</dbReference>
<dbReference type="GO" id="GO:0071949">
    <property type="term" value="F:FAD binding"/>
    <property type="evidence" value="ECO:0007669"/>
    <property type="project" value="TreeGrafter"/>
</dbReference>
<keyword evidence="3 6" id="KW-0285">Flavoprotein</keyword>
<dbReference type="Pfam" id="PF00875">
    <property type="entry name" value="DNA_photolyase"/>
    <property type="match status" value="1"/>
</dbReference>
<feature type="binding site" evidence="6">
    <location>
        <begin position="372"/>
        <end position="374"/>
    </location>
    <ligand>
        <name>FAD</name>
        <dbReference type="ChEBI" id="CHEBI:57692"/>
    </ligand>
</feature>
<dbReference type="InterPro" id="IPR036155">
    <property type="entry name" value="Crypto/Photolyase_N_sf"/>
</dbReference>
<dbReference type="AlphaFoldDB" id="A0AAN0XUV3"/>
<evidence type="ECO:0000256" key="4">
    <source>
        <dbReference type="ARBA" id="ARBA00022827"/>
    </source>
</evidence>
<dbReference type="KEGG" id="vbr:A6E01_07315"/>
<sequence length="426" mass="49378">MNDKKRGLIWFGNDCRISDNNLLFRANHEVDELICVYLPYSKITNSEDEHLPVARSEHLERFEHESVSNLAESLSRYGHRLYTPHDFPQLCQIIDTLQINTLYRAFHPGMYEQEAEKAIAQTFPQLTVCNAYTGSLFHQSQLPFTPETLPATFTQFRKRVEHLTIVEPLEQPVTLPAPIGIDCMSAEPIFMTEATFGNFVGGEDAGQNHLSHYFSSQLPHSYKLVRNRLDGWDNSTKFSPWLASGNLSARQIWHSVIQFERDHGANDSSYWIKFELLWREFFHWYSAWHQEKLFHSGGISKEPQLWDDDAATLEAWINGETGFDIVDACMRQLKNTGFMSNRGRQLVASCLIHELGLDWRLGALYFEHNLIDYDVGSNWGNWQYIAGVGADAKPVRRFDLDKQTQMYDPSRAFINRWLDKEWQKCG</sequence>
<evidence type="ECO:0000259" key="9">
    <source>
        <dbReference type="PROSITE" id="PS51645"/>
    </source>
</evidence>
<feature type="binding site" evidence="6">
    <location>
        <begin position="235"/>
        <end position="239"/>
    </location>
    <ligand>
        <name>FAD</name>
        <dbReference type="ChEBI" id="CHEBI:57692"/>
    </ligand>
</feature>
<comment type="function">
    <text evidence="8">May have a photoreceptor function.</text>
</comment>